<sequence>MTHFSASAGGFSTPAATVLAQAQQSTDRYWLVYLLFIVAGLLVGGAYSAYQARSKKLTYLLAVLAAVALAAGLAWMIGEMT</sequence>
<feature type="transmembrane region" description="Helical" evidence="1">
    <location>
        <begin position="30"/>
        <end position="50"/>
    </location>
</feature>
<keyword evidence="1" id="KW-1133">Transmembrane helix</keyword>
<keyword evidence="1" id="KW-0472">Membrane</keyword>
<protein>
    <submittedName>
        <fullName evidence="2">Uncharacterized protein</fullName>
    </submittedName>
</protein>
<organism evidence="2 3">
    <name type="scientific">Corynebacterium epidermidicanis</name>
    <dbReference type="NCBI Taxonomy" id="1050174"/>
    <lineage>
        <taxon>Bacteria</taxon>
        <taxon>Bacillati</taxon>
        <taxon>Actinomycetota</taxon>
        <taxon>Actinomycetes</taxon>
        <taxon>Mycobacteriales</taxon>
        <taxon>Corynebacteriaceae</taxon>
        <taxon>Corynebacterium</taxon>
    </lineage>
</organism>
<proteinExistence type="predicted"/>
<dbReference type="OrthoDB" id="4419515at2"/>
<dbReference type="EMBL" id="CP011541">
    <property type="protein sequence ID" value="AKK03471.1"/>
    <property type="molecule type" value="Genomic_DNA"/>
</dbReference>
<evidence type="ECO:0000313" key="2">
    <source>
        <dbReference type="EMBL" id="AKK03471.1"/>
    </source>
</evidence>
<dbReference type="STRING" id="1050174.CEPID_08105"/>
<accession>A0A0G3GQJ3</accession>
<dbReference type="PATRIC" id="fig|1050174.4.peg.1632"/>
<evidence type="ECO:0000313" key="3">
    <source>
        <dbReference type="Proteomes" id="UP000035368"/>
    </source>
</evidence>
<keyword evidence="1" id="KW-0812">Transmembrane</keyword>
<dbReference type="AlphaFoldDB" id="A0A0G3GQJ3"/>
<dbReference type="KEGG" id="cei:CEPID_08105"/>
<name>A0A0G3GQJ3_9CORY</name>
<gene>
    <name evidence="2" type="ORF">CEPID_08105</name>
</gene>
<evidence type="ECO:0000256" key="1">
    <source>
        <dbReference type="SAM" id="Phobius"/>
    </source>
</evidence>
<dbReference type="Proteomes" id="UP000035368">
    <property type="component" value="Chromosome"/>
</dbReference>
<keyword evidence="3" id="KW-1185">Reference proteome</keyword>
<feature type="transmembrane region" description="Helical" evidence="1">
    <location>
        <begin position="57"/>
        <end position="78"/>
    </location>
</feature>
<reference evidence="2 3" key="1">
    <citation type="submission" date="2015-05" db="EMBL/GenBank/DDBJ databases">
        <title>Complete genome sequence of Corynebacterium epidermidicanis DSM 45586, isolated from the skin of a dog suffering from pruritus.</title>
        <authorList>
            <person name="Ruckert C."/>
            <person name="Albersmeier A."/>
            <person name="Winkler A."/>
            <person name="Tauch A."/>
        </authorList>
    </citation>
    <scope>NUCLEOTIDE SEQUENCE [LARGE SCALE GENOMIC DNA]</scope>
    <source>
        <strain evidence="2 3">DSM 45586</strain>
    </source>
</reference>
<dbReference type="RefSeq" id="WP_047240500.1">
    <property type="nucleotide sequence ID" value="NZ_CP011541.1"/>
</dbReference>